<reference evidence="1 3" key="1">
    <citation type="submission" date="2017-08" db="EMBL/GenBank/DDBJ databases">
        <title>Draft Genome Sequence of the Marine Bacterium Oceanimonas baumannii ATCC 700832.</title>
        <authorList>
            <person name="Mcclelland W.D."/>
            <person name="Brennan M.A."/>
            <person name="Trachtenberg A.M."/>
            <person name="Maclea K.S."/>
        </authorList>
    </citation>
    <scope>NUCLEOTIDE SEQUENCE [LARGE SCALE GENOMIC DNA]</scope>
    <source>
        <strain evidence="1 3">ATCC 700832</strain>
    </source>
</reference>
<evidence type="ECO:0000313" key="2">
    <source>
        <dbReference type="EMBL" id="TDW59427.1"/>
    </source>
</evidence>
<protein>
    <submittedName>
        <fullName evidence="1">Uncharacterized protein</fullName>
    </submittedName>
</protein>
<gene>
    <name evidence="1" type="ORF">B6S09_08650</name>
    <name evidence="2" type="ORF">LY04_01678</name>
</gene>
<dbReference type="Proteomes" id="UP000295058">
    <property type="component" value="Unassembled WGS sequence"/>
</dbReference>
<reference evidence="2 4" key="2">
    <citation type="submission" date="2019-03" db="EMBL/GenBank/DDBJ databases">
        <title>Genomic Encyclopedia of Archaeal and Bacterial Type Strains, Phase II (KMG-II): from individual species to whole genera.</title>
        <authorList>
            <person name="Goeker M."/>
        </authorList>
    </citation>
    <scope>NUCLEOTIDE SEQUENCE [LARGE SCALE GENOMIC DNA]</scope>
    <source>
        <strain evidence="2 4">DSM 15594</strain>
    </source>
</reference>
<dbReference type="OrthoDB" id="6399296at2"/>
<evidence type="ECO:0000313" key="1">
    <source>
        <dbReference type="EMBL" id="OYD24682.1"/>
    </source>
</evidence>
<dbReference type="Proteomes" id="UP000243640">
    <property type="component" value="Unassembled WGS sequence"/>
</dbReference>
<dbReference type="EMBL" id="SODO01000005">
    <property type="protein sequence ID" value="TDW59427.1"/>
    <property type="molecule type" value="Genomic_DNA"/>
</dbReference>
<sequence length="292" mass="30747">MSWSRTSLTWPASADDIASKADVVLSRVATTQQQAMATLSQAAEAVSFRPHPLSDDAAQLAHLRALIEQMLVTGHRITVTPYDYGVGQVESSGSYLAPGNAASRLAEKLQGDNAPPGSHVQGLLVTANSLAEFADALTALTAVLPIPELCACARRSHAENTNAQERMQTPTGSATPKWVPGRHLFEPLRSTVAILGSSVAQLESLAADTQSPINKLQALASKREAWLEQQKQALNALKTGLNGSLYAINGSGAASGIAASLSSGLPSYERAHTAAVLLVSEQPMTFFKELLP</sequence>
<proteinExistence type="predicted"/>
<dbReference type="EMBL" id="NQJF01000006">
    <property type="protein sequence ID" value="OYD24682.1"/>
    <property type="molecule type" value="Genomic_DNA"/>
</dbReference>
<dbReference type="RefSeq" id="WP_094278099.1">
    <property type="nucleotide sequence ID" value="NZ_NQJF01000006.1"/>
</dbReference>
<evidence type="ECO:0000313" key="3">
    <source>
        <dbReference type="Proteomes" id="UP000243640"/>
    </source>
</evidence>
<organism evidence="1 3">
    <name type="scientific">Oceanimonas baumannii</name>
    <dbReference type="NCBI Taxonomy" id="129578"/>
    <lineage>
        <taxon>Bacteria</taxon>
        <taxon>Pseudomonadati</taxon>
        <taxon>Pseudomonadota</taxon>
        <taxon>Gammaproteobacteria</taxon>
        <taxon>Aeromonadales</taxon>
        <taxon>Aeromonadaceae</taxon>
        <taxon>Oceanimonas</taxon>
    </lineage>
</organism>
<name>A0A235CJH8_9GAMM</name>
<comment type="caution">
    <text evidence="1">The sequence shown here is derived from an EMBL/GenBank/DDBJ whole genome shotgun (WGS) entry which is preliminary data.</text>
</comment>
<keyword evidence="4" id="KW-1185">Reference proteome</keyword>
<accession>A0A235CJH8</accession>
<evidence type="ECO:0000313" key="4">
    <source>
        <dbReference type="Proteomes" id="UP000295058"/>
    </source>
</evidence>
<dbReference type="AlphaFoldDB" id="A0A235CJH8"/>